<dbReference type="OrthoDB" id="9793412at2"/>
<sequence>MEFNQLKFTRYLKQKSFCFIDRLQSFKAQLSCCDLCGGRCQSQAIICDFCLADLPLFDLRQLHGNLLTWPAINTLLPKRIFDQLISVSPYQWPIDLWVRQLKYHGRFELVALLSTLLFKQWKSSLSDENKSYKNRLHQPLLLSVPIHLKKWQTRGFNQAHLLAKSFAHLAQMAYYPDALQRISNNKSQAGQTGVTRRKNLRHAFKLSSEFLDNKSNQQSRLPEHILLLDDVVTTGSTCNEICRLLKANGVKKVTVLSLCLSLPNH</sequence>
<comment type="caution">
    <text evidence="4">The sequence shown here is derived from an EMBL/GenBank/DDBJ whole genome shotgun (WGS) entry which is preliminary data.</text>
</comment>
<dbReference type="EMBL" id="VOLQ01000007">
    <property type="protein sequence ID" value="TWX69377.1"/>
    <property type="molecule type" value="Genomic_DNA"/>
</dbReference>
<evidence type="ECO:0000313" key="3">
    <source>
        <dbReference type="EMBL" id="TWX59650.1"/>
    </source>
</evidence>
<dbReference type="InterPro" id="IPR029057">
    <property type="entry name" value="PRTase-like"/>
</dbReference>
<evidence type="ECO:0000313" key="6">
    <source>
        <dbReference type="Proteomes" id="UP000321917"/>
    </source>
</evidence>
<comment type="similarity">
    <text evidence="1">Belongs to the ComF/GntX family.</text>
</comment>
<dbReference type="SUPFAM" id="SSF53271">
    <property type="entry name" value="PRTase-like"/>
    <property type="match status" value="1"/>
</dbReference>
<dbReference type="PANTHER" id="PTHR47505:SF1">
    <property type="entry name" value="DNA UTILIZATION PROTEIN YHGH"/>
    <property type="match status" value="1"/>
</dbReference>
<evidence type="ECO:0000259" key="2">
    <source>
        <dbReference type="Pfam" id="PF00156"/>
    </source>
</evidence>
<dbReference type="Proteomes" id="UP000321917">
    <property type="component" value="Unassembled WGS sequence"/>
</dbReference>
<organism evidence="4 6">
    <name type="scientific">Colwellia hornerae</name>
    <dbReference type="NCBI Taxonomy" id="89402"/>
    <lineage>
        <taxon>Bacteria</taxon>
        <taxon>Pseudomonadati</taxon>
        <taxon>Pseudomonadota</taxon>
        <taxon>Gammaproteobacteria</taxon>
        <taxon>Alteromonadales</taxon>
        <taxon>Colwelliaceae</taxon>
        <taxon>Colwellia</taxon>
    </lineage>
</organism>
<dbReference type="PANTHER" id="PTHR47505">
    <property type="entry name" value="DNA UTILIZATION PROTEIN YHGH"/>
    <property type="match status" value="1"/>
</dbReference>
<dbReference type="Gene3D" id="3.40.50.2020">
    <property type="match status" value="1"/>
</dbReference>
<dbReference type="InterPro" id="IPR051910">
    <property type="entry name" value="ComF/GntX_DNA_util-trans"/>
</dbReference>
<dbReference type="AlphaFoldDB" id="A0A5C6QL15"/>
<name>A0A5C6QL15_9GAMM</name>
<dbReference type="Proteomes" id="UP000321525">
    <property type="component" value="Unassembled WGS sequence"/>
</dbReference>
<reference evidence="4 6" key="1">
    <citation type="submission" date="2019-07" db="EMBL/GenBank/DDBJ databases">
        <title>Genomes of sea-ice associated Colwellia species.</title>
        <authorList>
            <person name="Bowman J.P."/>
        </authorList>
    </citation>
    <scope>NUCLEOTIDE SEQUENCE [LARGE SCALE GENOMIC DNA]</scope>
    <source>
        <strain evidence="3 5">ACAM 607</strain>
        <strain evidence="4 6">IC036</strain>
    </source>
</reference>
<evidence type="ECO:0000313" key="4">
    <source>
        <dbReference type="EMBL" id="TWX69377.1"/>
    </source>
</evidence>
<dbReference type="Pfam" id="PF00156">
    <property type="entry name" value="Pribosyltran"/>
    <property type="match status" value="1"/>
</dbReference>
<dbReference type="RefSeq" id="WP_146796849.1">
    <property type="nucleotide sequence ID" value="NZ_VOLP01000002.1"/>
</dbReference>
<dbReference type="InterPro" id="IPR000836">
    <property type="entry name" value="PRTase_dom"/>
</dbReference>
<evidence type="ECO:0000256" key="1">
    <source>
        <dbReference type="ARBA" id="ARBA00008007"/>
    </source>
</evidence>
<evidence type="ECO:0000313" key="5">
    <source>
        <dbReference type="Proteomes" id="UP000321525"/>
    </source>
</evidence>
<dbReference type="CDD" id="cd06223">
    <property type="entry name" value="PRTases_typeI"/>
    <property type="match status" value="1"/>
</dbReference>
<protein>
    <submittedName>
        <fullName evidence="4">ComF family protein</fullName>
    </submittedName>
</protein>
<accession>A0A5C6QL15</accession>
<feature type="domain" description="Phosphoribosyltransferase" evidence="2">
    <location>
        <begin position="180"/>
        <end position="259"/>
    </location>
</feature>
<keyword evidence="5" id="KW-1185">Reference proteome</keyword>
<dbReference type="EMBL" id="VOLR01000011">
    <property type="protein sequence ID" value="TWX59650.1"/>
    <property type="molecule type" value="Genomic_DNA"/>
</dbReference>
<proteinExistence type="inferred from homology"/>
<gene>
    <name evidence="3" type="ORF">ESZ26_09440</name>
    <name evidence="4" type="ORF">ESZ27_05440</name>
</gene>